<protein>
    <submittedName>
        <fullName evidence="2">Uncharacterized protein</fullName>
    </submittedName>
</protein>
<evidence type="ECO:0000313" key="2">
    <source>
        <dbReference type="EMBL" id="KZF22914.1"/>
    </source>
</evidence>
<dbReference type="EMBL" id="KV407458">
    <property type="protein sequence ID" value="KZF22914.1"/>
    <property type="molecule type" value="Genomic_DNA"/>
</dbReference>
<gene>
    <name evidence="2" type="ORF">L228DRAFT_238812</name>
</gene>
<dbReference type="GeneID" id="28896219"/>
<feature type="region of interest" description="Disordered" evidence="1">
    <location>
        <begin position="68"/>
        <end position="92"/>
    </location>
</feature>
<feature type="compositionally biased region" description="Low complexity" evidence="1">
    <location>
        <begin position="1"/>
        <end position="10"/>
    </location>
</feature>
<organism evidence="2 3">
    <name type="scientific">Xylona heveae (strain CBS 132557 / TC161)</name>
    <dbReference type="NCBI Taxonomy" id="1328760"/>
    <lineage>
        <taxon>Eukaryota</taxon>
        <taxon>Fungi</taxon>
        <taxon>Dikarya</taxon>
        <taxon>Ascomycota</taxon>
        <taxon>Pezizomycotina</taxon>
        <taxon>Xylonomycetes</taxon>
        <taxon>Xylonales</taxon>
        <taxon>Xylonaceae</taxon>
        <taxon>Xylona</taxon>
    </lineage>
</organism>
<sequence length="464" mass="49267">MSTSSSHSLSFLPTPAFANPNNENLPPIFPPPSLTSPNATAFRQVGSPNGLLPVEEYFSPLRSPVATDIRSADSCPPRQSIPSASQVPPARAASVPTVSLTTNYIEQSRLLLEQQRKVFEQERQLFQQERAMWETERKVLQARIAELESAAGPFGKRSGISTPLEGYPALSLSTKVPLGAGNLSSQSSRQTTPLDQTERFWEGGSSRKSSGGTSRTFSSAMREDHHLPSISENAPSLGKEPQEISPGASLSPAGNSVVGNGIDISLVEKELDGISLKPTALPPEIVAKVTSPSAASPLRSSSPSRAPNDRNTGSENLAPPVDNLTMDAGHTPPAPRPLDENTSAIPTPRQTRAEVSANDQELPPPIPEEETDGDVELRGPLGLTNVTAKDEIFLNQLNSKLVQAAEQMASLASETSSTTDASSETNTNDNQEGSAAGQEPEVKLKFKRSMNFGSAFGSSNVGRS</sequence>
<keyword evidence="3" id="KW-1185">Reference proteome</keyword>
<feature type="region of interest" description="Disordered" evidence="1">
    <location>
        <begin position="1"/>
        <end position="36"/>
    </location>
</feature>
<dbReference type="AlphaFoldDB" id="A0A165H2Y7"/>
<feature type="region of interest" description="Disordered" evidence="1">
    <location>
        <begin position="181"/>
        <end position="256"/>
    </location>
</feature>
<proteinExistence type="predicted"/>
<accession>A0A165H2Y7</accession>
<dbReference type="Proteomes" id="UP000076632">
    <property type="component" value="Unassembled WGS sequence"/>
</dbReference>
<feature type="compositionally biased region" description="Low complexity" evidence="1">
    <location>
        <begin position="203"/>
        <end position="219"/>
    </location>
</feature>
<name>A0A165H2Y7_XYLHT</name>
<feature type="compositionally biased region" description="Low complexity" evidence="1">
    <location>
        <begin position="291"/>
        <end position="306"/>
    </location>
</feature>
<dbReference type="OrthoDB" id="5427699at2759"/>
<feature type="compositionally biased region" description="Polar residues" evidence="1">
    <location>
        <begin position="182"/>
        <end position="195"/>
    </location>
</feature>
<feature type="region of interest" description="Disordered" evidence="1">
    <location>
        <begin position="406"/>
        <end position="446"/>
    </location>
</feature>
<feature type="compositionally biased region" description="Polar residues" evidence="1">
    <location>
        <begin position="340"/>
        <end position="350"/>
    </location>
</feature>
<dbReference type="InParanoid" id="A0A165H2Y7"/>
<dbReference type="OMA" id="ASFECER"/>
<evidence type="ECO:0000313" key="3">
    <source>
        <dbReference type="Proteomes" id="UP000076632"/>
    </source>
</evidence>
<dbReference type="STRING" id="1328760.A0A165H2Y7"/>
<reference evidence="2 3" key="1">
    <citation type="journal article" date="2016" name="Fungal Biol.">
        <title>The genome of Xylona heveae provides a window into fungal endophytism.</title>
        <authorList>
            <person name="Gazis R."/>
            <person name="Kuo A."/>
            <person name="Riley R."/>
            <person name="LaButti K."/>
            <person name="Lipzen A."/>
            <person name="Lin J."/>
            <person name="Amirebrahimi M."/>
            <person name="Hesse C.N."/>
            <person name="Spatafora J.W."/>
            <person name="Henrissat B."/>
            <person name="Hainaut M."/>
            <person name="Grigoriev I.V."/>
            <person name="Hibbett D.S."/>
        </authorList>
    </citation>
    <scope>NUCLEOTIDE SEQUENCE [LARGE SCALE GENOMIC DNA]</scope>
    <source>
        <strain evidence="2 3">TC161</strain>
    </source>
</reference>
<evidence type="ECO:0000256" key="1">
    <source>
        <dbReference type="SAM" id="MobiDB-lite"/>
    </source>
</evidence>
<feature type="region of interest" description="Disordered" evidence="1">
    <location>
        <begin position="290"/>
        <end position="378"/>
    </location>
</feature>
<dbReference type="RefSeq" id="XP_018188469.1">
    <property type="nucleotide sequence ID" value="XM_018331082.1"/>
</dbReference>
<feature type="compositionally biased region" description="Low complexity" evidence="1">
    <location>
        <begin position="412"/>
        <end position="429"/>
    </location>
</feature>